<dbReference type="Proteomes" id="UP001596303">
    <property type="component" value="Unassembled WGS sequence"/>
</dbReference>
<dbReference type="InterPro" id="IPR051011">
    <property type="entry name" value="Metal_resp_trans_reg"/>
</dbReference>
<dbReference type="InterPro" id="IPR001845">
    <property type="entry name" value="HTH_ArsR_DNA-bd_dom"/>
</dbReference>
<dbReference type="CDD" id="cd00090">
    <property type="entry name" value="HTH_ARSR"/>
    <property type="match status" value="1"/>
</dbReference>
<name>A0ABW1SC17_9PROT</name>
<dbReference type="PRINTS" id="PR00778">
    <property type="entry name" value="HTHARSR"/>
</dbReference>
<reference evidence="6" key="1">
    <citation type="journal article" date="2019" name="Int. J. Syst. Evol. Microbiol.">
        <title>The Global Catalogue of Microorganisms (GCM) 10K type strain sequencing project: providing services to taxonomists for standard genome sequencing and annotation.</title>
        <authorList>
            <consortium name="The Broad Institute Genomics Platform"/>
            <consortium name="The Broad Institute Genome Sequencing Center for Infectious Disease"/>
            <person name="Wu L."/>
            <person name="Ma J."/>
        </authorList>
    </citation>
    <scope>NUCLEOTIDE SEQUENCE [LARGE SCALE GENOMIC DNA]</scope>
    <source>
        <strain evidence="6">CGMCC-1.15741</strain>
    </source>
</reference>
<dbReference type="InterPro" id="IPR036390">
    <property type="entry name" value="WH_DNA-bd_sf"/>
</dbReference>
<dbReference type="PANTHER" id="PTHR43132:SF2">
    <property type="entry name" value="ARSENICAL RESISTANCE OPERON REPRESSOR ARSR-RELATED"/>
    <property type="match status" value="1"/>
</dbReference>
<keyword evidence="1" id="KW-0805">Transcription regulation</keyword>
<dbReference type="SUPFAM" id="SSF46785">
    <property type="entry name" value="Winged helix' DNA-binding domain"/>
    <property type="match status" value="1"/>
</dbReference>
<dbReference type="NCBIfam" id="NF033788">
    <property type="entry name" value="HTH_metalloreg"/>
    <property type="match status" value="1"/>
</dbReference>
<keyword evidence="2" id="KW-0238">DNA-binding</keyword>
<keyword evidence="3" id="KW-0804">Transcription</keyword>
<evidence type="ECO:0000313" key="5">
    <source>
        <dbReference type="EMBL" id="MFC6199235.1"/>
    </source>
</evidence>
<dbReference type="InterPro" id="IPR011991">
    <property type="entry name" value="ArsR-like_HTH"/>
</dbReference>
<evidence type="ECO:0000259" key="4">
    <source>
        <dbReference type="PROSITE" id="PS50987"/>
    </source>
</evidence>
<dbReference type="SMART" id="SM00418">
    <property type="entry name" value="HTH_ARSR"/>
    <property type="match status" value="1"/>
</dbReference>
<dbReference type="EMBL" id="JBHSSW010000028">
    <property type="protein sequence ID" value="MFC6199235.1"/>
    <property type="molecule type" value="Genomic_DNA"/>
</dbReference>
<dbReference type="Gene3D" id="1.10.10.10">
    <property type="entry name" value="Winged helix-like DNA-binding domain superfamily/Winged helix DNA-binding domain"/>
    <property type="match status" value="1"/>
</dbReference>
<dbReference type="PROSITE" id="PS50987">
    <property type="entry name" value="HTH_ARSR_2"/>
    <property type="match status" value="1"/>
</dbReference>
<proteinExistence type="predicted"/>
<evidence type="ECO:0000256" key="3">
    <source>
        <dbReference type="ARBA" id="ARBA00023163"/>
    </source>
</evidence>
<feature type="domain" description="HTH arsR-type" evidence="4">
    <location>
        <begin position="1"/>
        <end position="96"/>
    </location>
</feature>
<dbReference type="InterPro" id="IPR036388">
    <property type="entry name" value="WH-like_DNA-bd_sf"/>
</dbReference>
<accession>A0ABW1SC17</accession>
<evidence type="ECO:0000256" key="2">
    <source>
        <dbReference type="ARBA" id="ARBA00023125"/>
    </source>
</evidence>
<gene>
    <name evidence="5" type="ORF">ACFQDM_14205</name>
</gene>
<protein>
    <submittedName>
        <fullName evidence="5">ArsR/SmtB family transcription factor</fullName>
    </submittedName>
</protein>
<sequence length="118" mass="12895">MDDFSKTLMGLSALAQDTRLRVFRYLMKATPEGIQAGKISEELNVAPNKLSAHLTILVNAGLLSVERDGRRMIYKTEIGAVSHLISMLVETCCDNNPSICKALNQATQQSCKTPELVG</sequence>
<evidence type="ECO:0000313" key="6">
    <source>
        <dbReference type="Proteomes" id="UP001596303"/>
    </source>
</evidence>
<evidence type="ECO:0000256" key="1">
    <source>
        <dbReference type="ARBA" id="ARBA00023015"/>
    </source>
</evidence>
<dbReference type="Pfam" id="PF12840">
    <property type="entry name" value="HTH_20"/>
    <property type="match status" value="1"/>
</dbReference>
<dbReference type="PANTHER" id="PTHR43132">
    <property type="entry name" value="ARSENICAL RESISTANCE OPERON REPRESSOR ARSR-RELATED"/>
    <property type="match status" value="1"/>
</dbReference>
<dbReference type="RefSeq" id="WP_377380108.1">
    <property type="nucleotide sequence ID" value="NZ_JBHSSW010000028.1"/>
</dbReference>
<organism evidence="5 6">
    <name type="scientific">Ponticaulis profundi</name>
    <dbReference type="NCBI Taxonomy" id="2665222"/>
    <lineage>
        <taxon>Bacteria</taxon>
        <taxon>Pseudomonadati</taxon>
        <taxon>Pseudomonadota</taxon>
        <taxon>Alphaproteobacteria</taxon>
        <taxon>Hyphomonadales</taxon>
        <taxon>Hyphomonadaceae</taxon>
        <taxon>Ponticaulis</taxon>
    </lineage>
</organism>
<comment type="caution">
    <text evidence="5">The sequence shown here is derived from an EMBL/GenBank/DDBJ whole genome shotgun (WGS) entry which is preliminary data.</text>
</comment>
<keyword evidence="6" id="KW-1185">Reference proteome</keyword>